<evidence type="ECO:0000259" key="3">
    <source>
        <dbReference type="PROSITE" id="PS50883"/>
    </source>
</evidence>
<dbReference type="NCBIfam" id="TIGR00254">
    <property type="entry name" value="GGDEF"/>
    <property type="match status" value="1"/>
</dbReference>
<dbReference type="SUPFAM" id="SSF141868">
    <property type="entry name" value="EAL domain-like"/>
    <property type="match status" value="1"/>
</dbReference>
<dbReference type="GO" id="GO:0006355">
    <property type="term" value="P:regulation of DNA-templated transcription"/>
    <property type="evidence" value="ECO:0007669"/>
    <property type="project" value="InterPro"/>
</dbReference>
<dbReference type="Pfam" id="PF00563">
    <property type="entry name" value="EAL"/>
    <property type="match status" value="1"/>
</dbReference>
<dbReference type="CDD" id="cd01949">
    <property type="entry name" value="GGDEF"/>
    <property type="match status" value="1"/>
</dbReference>
<dbReference type="InterPro" id="IPR001633">
    <property type="entry name" value="EAL_dom"/>
</dbReference>
<dbReference type="SUPFAM" id="SSF55785">
    <property type="entry name" value="PYP-like sensor domain (PAS domain)"/>
    <property type="match status" value="1"/>
</dbReference>
<dbReference type="AlphaFoldDB" id="A0A926F1J8"/>
<dbReference type="CDD" id="cd00130">
    <property type="entry name" value="PAS"/>
    <property type="match status" value="1"/>
</dbReference>
<dbReference type="InterPro" id="IPR013767">
    <property type="entry name" value="PAS_fold"/>
</dbReference>
<dbReference type="PANTHER" id="PTHR44757:SF2">
    <property type="entry name" value="BIOFILM ARCHITECTURE MAINTENANCE PROTEIN MBAA"/>
    <property type="match status" value="1"/>
</dbReference>
<evidence type="ECO:0000259" key="4">
    <source>
        <dbReference type="PROSITE" id="PS50887"/>
    </source>
</evidence>
<dbReference type="InterPro" id="IPR029787">
    <property type="entry name" value="Nucleotide_cyclase"/>
</dbReference>
<reference evidence="5 6" key="1">
    <citation type="submission" date="2020-08" db="EMBL/GenBank/DDBJ databases">
        <title>Genome public.</title>
        <authorList>
            <person name="Liu C."/>
            <person name="Sun Q."/>
        </authorList>
    </citation>
    <scope>NUCLEOTIDE SEQUENCE [LARGE SCALE GENOMIC DNA]</scope>
    <source>
        <strain evidence="5 6">NSJ-26</strain>
    </source>
</reference>
<keyword evidence="1" id="KW-0175">Coiled coil</keyword>
<accession>A0A926F1J8</accession>
<dbReference type="InterPro" id="IPR035965">
    <property type="entry name" value="PAS-like_dom_sf"/>
</dbReference>
<dbReference type="InterPro" id="IPR009875">
    <property type="entry name" value="PilZ_domain"/>
</dbReference>
<sequence length="733" mass="84947">MEFENQDKIQKKTEEKQVEISKLQRRFEILMAESNSILGIIDSDGTIKEISEAITRITGYKPDELINKKVYNLFIGESLQKVMEMVNFCLVNKGKKVKGCVSLKTKDGMIVYFETIMQNLLYEPSIEGIAVSFRDITRRIQMQKRMAHISTHDELTGLPNRVFFNSKLVNQYRFYKEKKEKFAIMMLDISGLKHVNYSLGYQFGDKLIVEIVHRLKNILGEDNFLSRYAGDHFAIILPNLESYEEYINIIKAIIDLFSKPFKIEEYTLDISTNIGIRRCDDDVQDIDSLRKQAKVALLMAKREGKNTYRFYSSDLDAKNYKEFTLRDDLHYAIERQQLKIYYQPIINLKNDEILAAEALIRWEHPEWGIVPSDEFISLVEETGLITDIGKWAFKKVCEDYKRWVYKGLPSIKVSVNFYGAQFLESNFVKNIKDTIAAYKLKREFLIVEISKTTLSKNINKLKSDIEGLQSLGIEVALDDLGTGFSSLSILSDLNFDIFKINDSFIKNIPTDSISNAITKYIINMAKELKIKLVAEGVENWDQGLYLKNLNCTAVQGLLYSEPIPLEDFEKNLAKKKWKPKVFKSTMILPQEDRRKFFRIRFNQLLEADMTILEIRGKKLDIGNTKVLIKNIGPGGLCFISNVRFPAERGITLQFTTELLEEELKVYGCIVWAEEKKNNLYEYGVEFTIDENGRSDLIKELNKVQIKMRNNILFAEGSFISDSYIQYFKKHSSL</sequence>
<dbReference type="InterPro" id="IPR043128">
    <property type="entry name" value="Rev_trsase/Diguanyl_cyclase"/>
</dbReference>
<dbReference type="Gene3D" id="3.30.70.270">
    <property type="match status" value="1"/>
</dbReference>
<keyword evidence="6" id="KW-1185">Reference proteome</keyword>
<dbReference type="NCBIfam" id="TIGR00229">
    <property type="entry name" value="sensory_box"/>
    <property type="match status" value="1"/>
</dbReference>
<proteinExistence type="predicted"/>
<dbReference type="PROSITE" id="PS50887">
    <property type="entry name" value="GGDEF"/>
    <property type="match status" value="1"/>
</dbReference>
<dbReference type="Gene3D" id="3.30.450.20">
    <property type="entry name" value="PAS domain"/>
    <property type="match status" value="1"/>
</dbReference>
<dbReference type="InterPro" id="IPR052155">
    <property type="entry name" value="Biofilm_reg_signaling"/>
</dbReference>
<comment type="caution">
    <text evidence="5">The sequence shown here is derived from an EMBL/GenBank/DDBJ whole genome shotgun (WGS) entry which is preliminary data.</text>
</comment>
<dbReference type="InterPro" id="IPR035919">
    <property type="entry name" value="EAL_sf"/>
</dbReference>
<dbReference type="Pfam" id="PF00989">
    <property type="entry name" value="PAS"/>
    <property type="match status" value="1"/>
</dbReference>
<dbReference type="CDD" id="cd01948">
    <property type="entry name" value="EAL"/>
    <property type="match status" value="1"/>
</dbReference>
<evidence type="ECO:0000313" key="6">
    <source>
        <dbReference type="Proteomes" id="UP000601522"/>
    </source>
</evidence>
<evidence type="ECO:0000259" key="2">
    <source>
        <dbReference type="PROSITE" id="PS50112"/>
    </source>
</evidence>
<feature type="domain" description="PAS" evidence="2">
    <location>
        <begin position="23"/>
        <end position="93"/>
    </location>
</feature>
<dbReference type="PANTHER" id="PTHR44757">
    <property type="entry name" value="DIGUANYLATE CYCLASE DGCP"/>
    <property type="match status" value="1"/>
</dbReference>
<dbReference type="InterPro" id="IPR000160">
    <property type="entry name" value="GGDEF_dom"/>
</dbReference>
<gene>
    <name evidence="5" type="ORF">H8689_09595</name>
</gene>
<dbReference type="Pfam" id="PF07238">
    <property type="entry name" value="PilZ"/>
    <property type="match status" value="1"/>
</dbReference>
<dbReference type="EMBL" id="JACRTK010000004">
    <property type="protein sequence ID" value="MBC8591362.1"/>
    <property type="molecule type" value="Genomic_DNA"/>
</dbReference>
<dbReference type="SUPFAM" id="SSF55073">
    <property type="entry name" value="Nucleotide cyclase"/>
    <property type="match status" value="1"/>
</dbReference>
<feature type="domain" description="GGDEF" evidence="4">
    <location>
        <begin position="180"/>
        <end position="313"/>
    </location>
</feature>
<dbReference type="Proteomes" id="UP000601522">
    <property type="component" value="Unassembled WGS sequence"/>
</dbReference>
<dbReference type="SMART" id="SM00052">
    <property type="entry name" value="EAL"/>
    <property type="match status" value="1"/>
</dbReference>
<evidence type="ECO:0000313" key="5">
    <source>
        <dbReference type="EMBL" id="MBC8591362.1"/>
    </source>
</evidence>
<dbReference type="Pfam" id="PF00990">
    <property type="entry name" value="GGDEF"/>
    <property type="match status" value="1"/>
</dbReference>
<feature type="coiled-coil region" evidence="1">
    <location>
        <begin position="6"/>
        <end position="33"/>
    </location>
</feature>
<dbReference type="PROSITE" id="PS50883">
    <property type="entry name" value="EAL"/>
    <property type="match status" value="1"/>
</dbReference>
<protein>
    <submittedName>
        <fullName evidence="5">EAL domain-containing protein</fullName>
    </submittedName>
</protein>
<name>A0A926F1J8_9FIRM</name>
<dbReference type="RefSeq" id="WP_249324229.1">
    <property type="nucleotide sequence ID" value="NZ_JACRTK010000004.1"/>
</dbReference>
<evidence type="ECO:0000256" key="1">
    <source>
        <dbReference type="SAM" id="Coils"/>
    </source>
</evidence>
<dbReference type="PROSITE" id="PS50112">
    <property type="entry name" value="PAS"/>
    <property type="match status" value="1"/>
</dbReference>
<organism evidence="5 6">
    <name type="scientific">Wansuia hejianensis</name>
    <dbReference type="NCBI Taxonomy" id="2763667"/>
    <lineage>
        <taxon>Bacteria</taxon>
        <taxon>Bacillati</taxon>
        <taxon>Bacillota</taxon>
        <taxon>Clostridia</taxon>
        <taxon>Lachnospirales</taxon>
        <taxon>Lachnospiraceae</taxon>
        <taxon>Wansuia</taxon>
    </lineage>
</organism>
<dbReference type="InterPro" id="IPR000014">
    <property type="entry name" value="PAS"/>
</dbReference>
<dbReference type="SMART" id="SM00267">
    <property type="entry name" value="GGDEF"/>
    <property type="match status" value="1"/>
</dbReference>
<dbReference type="SMART" id="SM00091">
    <property type="entry name" value="PAS"/>
    <property type="match status" value="1"/>
</dbReference>
<dbReference type="GO" id="GO:0035438">
    <property type="term" value="F:cyclic-di-GMP binding"/>
    <property type="evidence" value="ECO:0007669"/>
    <property type="project" value="InterPro"/>
</dbReference>
<dbReference type="Gene3D" id="3.20.20.450">
    <property type="entry name" value="EAL domain"/>
    <property type="match status" value="1"/>
</dbReference>
<feature type="domain" description="EAL" evidence="3">
    <location>
        <begin position="322"/>
        <end position="576"/>
    </location>
</feature>